<comment type="caution">
    <text evidence="1">The sequence shown here is derived from an EMBL/GenBank/DDBJ whole genome shotgun (WGS) entry which is preliminary data.</text>
</comment>
<reference evidence="1 2" key="1">
    <citation type="journal article" date="2015" name="Nature">
        <title>rRNA introns, odd ribosomes, and small enigmatic genomes across a large radiation of phyla.</title>
        <authorList>
            <person name="Brown C.T."/>
            <person name="Hug L.A."/>
            <person name="Thomas B.C."/>
            <person name="Sharon I."/>
            <person name="Castelle C.J."/>
            <person name="Singh A."/>
            <person name="Wilkins M.J."/>
            <person name="Williams K.H."/>
            <person name="Banfield J.F."/>
        </authorList>
    </citation>
    <scope>NUCLEOTIDE SEQUENCE [LARGE SCALE GENOMIC DNA]</scope>
</reference>
<feature type="non-terminal residue" evidence="1">
    <location>
        <position position="1"/>
    </location>
</feature>
<dbReference type="EMBL" id="LCFQ01000012">
    <property type="protein sequence ID" value="KKS97557.1"/>
    <property type="molecule type" value="Genomic_DNA"/>
</dbReference>
<dbReference type="Proteomes" id="UP000034090">
    <property type="component" value="Unassembled WGS sequence"/>
</dbReference>
<organism evidence="1 2">
    <name type="scientific">Candidatus Woesebacteria bacterium GW2011_GWB1_43_14</name>
    <dbReference type="NCBI Taxonomy" id="1618578"/>
    <lineage>
        <taxon>Bacteria</taxon>
        <taxon>Candidatus Woeseibacteriota</taxon>
    </lineage>
</organism>
<sequence length="103" mass="11607">CSDSEGKLFKPYGGEASARTKYLENKVFPFDVPSFVEGETSKAELSYVKHALPTLTYNLHLLNEDAILAMVFRNVSSITELHAIDPSPLRRSTSYDIMQRNTH</sequence>
<proteinExistence type="predicted"/>
<name>A0A0G1DIY6_9BACT</name>
<dbReference type="STRING" id="1618578.UV74_C0012G0012"/>
<evidence type="ECO:0000313" key="1">
    <source>
        <dbReference type="EMBL" id="KKS97557.1"/>
    </source>
</evidence>
<evidence type="ECO:0000313" key="2">
    <source>
        <dbReference type="Proteomes" id="UP000034090"/>
    </source>
</evidence>
<accession>A0A0G1DIY6</accession>
<gene>
    <name evidence="1" type="ORF">UV74_C0012G0012</name>
</gene>
<dbReference type="AlphaFoldDB" id="A0A0G1DIY6"/>
<protein>
    <submittedName>
        <fullName evidence="1">Uncharacterized protein</fullName>
    </submittedName>
</protein>